<dbReference type="AlphaFoldDB" id="A0A6A5YFA1"/>
<dbReference type="FunFam" id="3.50.50.60:FF:000153">
    <property type="entry name" value="Salicylate hydroxylase, putative"/>
    <property type="match status" value="1"/>
</dbReference>
<evidence type="ECO:0000256" key="3">
    <source>
        <dbReference type="ARBA" id="ARBA00023002"/>
    </source>
</evidence>
<evidence type="ECO:0000256" key="2">
    <source>
        <dbReference type="ARBA" id="ARBA00022827"/>
    </source>
</evidence>
<keyword evidence="1" id="KW-0285">Flavoprotein</keyword>
<organism evidence="6 7">
    <name type="scientific">Lophiotrema nucula</name>
    <dbReference type="NCBI Taxonomy" id="690887"/>
    <lineage>
        <taxon>Eukaryota</taxon>
        <taxon>Fungi</taxon>
        <taxon>Dikarya</taxon>
        <taxon>Ascomycota</taxon>
        <taxon>Pezizomycotina</taxon>
        <taxon>Dothideomycetes</taxon>
        <taxon>Pleosporomycetidae</taxon>
        <taxon>Pleosporales</taxon>
        <taxon>Lophiotremataceae</taxon>
        <taxon>Lophiotrema</taxon>
    </lineage>
</organism>
<dbReference type="Pfam" id="PF13450">
    <property type="entry name" value="NAD_binding_8"/>
    <property type="match status" value="1"/>
</dbReference>
<dbReference type="Pfam" id="PF01494">
    <property type="entry name" value="FAD_binding_3"/>
    <property type="match status" value="1"/>
</dbReference>
<keyword evidence="4" id="KW-1133">Transmembrane helix</keyword>
<accession>A0A6A5YFA1</accession>
<evidence type="ECO:0000313" key="7">
    <source>
        <dbReference type="Proteomes" id="UP000799770"/>
    </source>
</evidence>
<dbReference type="GO" id="GO:0044550">
    <property type="term" value="P:secondary metabolite biosynthetic process"/>
    <property type="evidence" value="ECO:0007669"/>
    <property type="project" value="UniProtKB-ARBA"/>
</dbReference>
<name>A0A6A5YFA1_9PLEO</name>
<keyword evidence="3" id="KW-0560">Oxidoreductase</keyword>
<dbReference type="EMBL" id="ML977368">
    <property type="protein sequence ID" value="KAF2105962.1"/>
    <property type="molecule type" value="Genomic_DNA"/>
</dbReference>
<keyword evidence="4" id="KW-0812">Transmembrane</keyword>
<evidence type="ECO:0000259" key="5">
    <source>
        <dbReference type="Pfam" id="PF01494"/>
    </source>
</evidence>
<dbReference type="Proteomes" id="UP000799770">
    <property type="component" value="Unassembled WGS sequence"/>
</dbReference>
<reference evidence="6" key="1">
    <citation type="journal article" date="2020" name="Stud. Mycol.">
        <title>101 Dothideomycetes genomes: a test case for predicting lifestyles and emergence of pathogens.</title>
        <authorList>
            <person name="Haridas S."/>
            <person name="Albert R."/>
            <person name="Binder M."/>
            <person name="Bloem J."/>
            <person name="Labutti K."/>
            <person name="Salamov A."/>
            <person name="Andreopoulos B."/>
            <person name="Baker S."/>
            <person name="Barry K."/>
            <person name="Bills G."/>
            <person name="Bluhm B."/>
            <person name="Cannon C."/>
            <person name="Castanera R."/>
            <person name="Culley D."/>
            <person name="Daum C."/>
            <person name="Ezra D."/>
            <person name="Gonzalez J."/>
            <person name="Henrissat B."/>
            <person name="Kuo A."/>
            <person name="Liang C."/>
            <person name="Lipzen A."/>
            <person name="Lutzoni F."/>
            <person name="Magnuson J."/>
            <person name="Mondo S."/>
            <person name="Nolan M."/>
            <person name="Ohm R."/>
            <person name="Pangilinan J."/>
            <person name="Park H.-J."/>
            <person name="Ramirez L."/>
            <person name="Alfaro M."/>
            <person name="Sun H."/>
            <person name="Tritt A."/>
            <person name="Yoshinaga Y."/>
            <person name="Zwiers L.-H."/>
            <person name="Turgeon B."/>
            <person name="Goodwin S."/>
            <person name="Spatafora J."/>
            <person name="Crous P."/>
            <person name="Grigoriev I."/>
        </authorList>
    </citation>
    <scope>NUCLEOTIDE SEQUENCE</scope>
    <source>
        <strain evidence="6">CBS 627.86</strain>
    </source>
</reference>
<dbReference type="InterPro" id="IPR002938">
    <property type="entry name" value="FAD-bd"/>
</dbReference>
<evidence type="ECO:0000256" key="4">
    <source>
        <dbReference type="SAM" id="Phobius"/>
    </source>
</evidence>
<keyword evidence="4" id="KW-0472">Membrane</keyword>
<proteinExistence type="predicted"/>
<dbReference type="GO" id="GO:0071949">
    <property type="term" value="F:FAD binding"/>
    <property type="evidence" value="ECO:0007669"/>
    <property type="project" value="InterPro"/>
</dbReference>
<keyword evidence="7" id="KW-1185">Reference proteome</keyword>
<dbReference type="PRINTS" id="PR00420">
    <property type="entry name" value="RNGMNOXGNASE"/>
</dbReference>
<sequence>MASPSKPYSLAIVGGGISGLVLAIALLEQGIKPTIYEAAQHFSEIGAGVALGPNAVRAMSMMSPKIEDAFNICKTHNLSPGMENTWFTIRIGDARKAGKDGFVKPGVKIGDAWFDVKFSKNENRGGVYRAHFLDELVKHVPDEIAHFGKKLVDVGEADNGDVILNFADGSTAQHTAVIGCDGIKSRTRAIVLGQGDPATKAVFSGKYAYRGLIPMDEAVELVGEEEAKNSQMYFGYHGHVLTFPVQKGKTMNVVAFASSEEWKDEKWVVTTSKQDMVDDFAEWGPTVKAIINAMQKPDIWALFYHPPARTYYKDRICLVGDAAHATTPHQGAGAGMCIEDAAILSAVLKEANDIEGLKKAFAAYDEVRRPRTQKNVVTSKEAGMLYDFELEGDDLDKIEENDRNRMYWIWDEDLDAEVEQARKLYFGEKSSKI</sequence>
<dbReference type="PANTHER" id="PTHR46720">
    <property type="entry name" value="HYDROXYLASE, PUTATIVE (AFU_ORTHOLOGUE AFUA_3G01460)-RELATED"/>
    <property type="match status" value="1"/>
</dbReference>
<dbReference type="Gene3D" id="3.50.50.60">
    <property type="entry name" value="FAD/NAD(P)-binding domain"/>
    <property type="match status" value="1"/>
</dbReference>
<dbReference type="SUPFAM" id="SSF51905">
    <property type="entry name" value="FAD/NAD(P)-binding domain"/>
    <property type="match status" value="1"/>
</dbReference>
<gene>
    <name evidence="6" type="ORF">BDV96DRAFT_617554</name>
</gene>
<evidence type="ECO:0000256" key="1">
    <source>
        <dbReference type="ARBA" id="ARBA00022630"/>
    </source>
</evidence>
<dbReference type="OrthoDB" id="417877at2759"/>
<feature type="transmembrane region" description="Helical" evidence="4">
    <location>
        <begin position="7"/>
        <end position="27"/>
    </location>
</feature>
<protein>
    <submittedName>
        <fullName evidence="6">Mannitol 1-phosphate dehydrogenase</fullName>
    </submittedName>
</protein>
<dbReference type="InterPro" id="IPR036188">
    <property type="entry name" value="FAD/NAD-bd_sf"/>
</dbReference>
<dbReference type="PANTHER" id="PTHR46720:SF3">
    <property type="entry name" value="FAD-BINDING DOMAIN-CONTAINING PROTEIN-RELATED"/>
    <property type="match status" value="1"/>
</dbReference>
<dbReference type="SUPFAM" id="SSF54373">
    <property type="entry name" value="FAD-linked reductases, C-terminal domain"/>
    <property type="match status" value="1"/>
</dbReference>
<keyword evidence="2" id="KW-0274">FAD</keyword>
<feature type="domain" description="FAD-binding" evidence="5">
    <location>
        <begin position="177"/>
        <end position="376"/>
    </location>
</feature>
<dbReference type="InterPro" id="IPR051104">
    <property type="entry name" value="FAD_monoxygenase"/>
</dbReference>
<evidence type="ECO:0000313" key="6">
    <source>
        <dbReference type="EMBL" id="KAF2105962.1"/>
    </source>
</evidence>
<dbReference type="GO" id="GO:0016491">
    <property type="term" value="F:oxidoreductase activity"/>
    <property type="evidence" value="ECO:0007669"/>
    <property type="project" value="UniProtKB-KW"/>
</dbReference>